<dbReference type="Gene3D" id="1.10.540.10">
    <property type="entry name" value="Acyl-CoA dehydrogenase/oxidase, N-terminal domain"/>
    <property type="match status" value="1"/>
</dbReference>
<dbReference type="EMBL" id="BAAATK010000033">
    <property type="protein sequence ID" value="GAA2448351.1"/>
    <property type="molecule type" value="Genomic_DNA"/>
</dbReference>
<gene>
    <name evidence="9" type="ORF">GCM10010421_45480</name>
</gene>
<feature type="domain" description="Acyl-CoA oxidase/dehydrogenase middle" evidence="7">
    <location>
        <begin position="118"/>
        <end position="218"/>
    </location>
</feature>
<dbReference type="InterPro" id="IPR037069">
    <property type="entry name" value="AcylCoA_DH/ox_N_sf"/>
</dbReference>
<name>A0ABN3K3F5_9ACTN</name>
<dbReference type="SUPFAM" id="SSF47203">
    <property type="entry name" value="Acyl-CoA dehydrogenase C-terminal domain-like"/>
    <property type="match status" value="1"/>
</dbReference>
<dbReference type="PANTHER" id="PTHR43884:SF12">
    <property type="entry name" value="ISOVALERYL-COA DEHYDROGENASE, MITOCHONDRIAL-RELATED"/>
    <property type="match status" value="1"/>
</dbReference>
<evidence type="ECO:0000259" key="6">
    <source>
        <dbReference type="Pfam" id="PF00441"/>
    </source>
</evidence>
<evidence type="ECO:0000313" key="10">
    <source>
        <dbReference type="Proteomes" id="UP001500460"/>
    </source>
</evidence>
<dbReference type="Pfam" id="PF02770">
    <property type="entry name" value="Acyl-CoA_dh_M"/>
    <property type="match status" value="1"/>
</dbReference>
<evidence type="ECO:0000259" key="8">
    <source>
        <dbReference type="Pfam" id="PF02771"/>
    </source>
</evidence>
<evidence type="ECO:0000256" key="4">
    <source>
        <dbReference type="ARBA" id="ARBA00022827"/>
    </source>
</evidence>
<dbReference type="SUPFAM" id="SSF56645">
    <property type="entry name" value="Acyl-CoA dehydrogenase NM domain-like"/>
    <property type="match status" value="1"/>
</dbReference>
<comment type="cofactor">
    <cofactor evidence="1 5">
        <name>FAD</name>
        <dbReference type="ChEBI" id="CHEBI:57692"/>
    </cofactor>
</comment>
<dbReference type="InterPro" id="IPR013786">
    <property type="entry name" value="AcylCoA_DH/ox_N"/>
</dbReference>
<evidence type="ECO:0000256" key="3">
    <source>
        <dbReference type="ARBA" id="ARBA00022630"/>
    </source>
</evidence>
<dbReference type="Proteomes" id="UP001500460">
    <property type="component" value="Unassembled WGS sequence"/>
</dbReference>
<evidence type="ECO:0000313" key="9">
    <source>
        <dbReference type="EMBL" id="GAA2448351.1"/>
    </source>
</evidence>
<dbReference type="InterPro" id="IPR036250">
    <property type="entry name" value="AcylCo_DH-like_C"/>
</dbReference>
<dbReference type="Gene3D" id="2.40.110.10">
    <property type="entry name" value="Butyryl-CoA Dehydrogenase, subunit A, domain 2"/>
    <property type="match status" value="1"/>
</dbReference>
<dbReference type="InterPro" id="IPR009100">
    <property type="entry name" value="AcylCoA_DH/oxidase_NM_dom_sf"/>
</dbReference>
<dbReference type="Pfam" id="PF02771">
    <property type="entry name" value="Acyl-CoA_dh_N"/>
    <property type="match status" value="1"/>
</dbReference>
<dbReference type="PIRSF" id="PIRSF016578">
    <property type="entry name" value="HsaA"/>
    <property type="match status" value="1"/>
</dbReference>
<reference evidence="9 10" key="1">
    <citation type="journal article" date="2019" name="Int. J. Syst. Evol. Microbiol.">
        <title>The Global Catalogue of Microorganisms (GCM) 10K type strain sequencing project: providing services to taxonomists for standard genome sequencing and annotation.</title>
        <authorList>
            <consortium name="The Broad Institute Genomics Platform"/>
            <consortium name="The Broad Institute Genome Sequencing Center for Infectious Disease"/>
            <person name="Wu L."/>
            <person name="Ma J."/>
        </authorList>
    </citation>
    <scope>NUCLEOTIDE SEQUENCE [LARGE SCALE GENOMIC DNA]</scope>
    <source>
        <strain evidence="9 10">JCM 6922</strain>
    </source>
</reference>
<accession>A0ABN3K3F5</accession>
<feature type="domain" description="Acyl-CoA dehydrogenase/oxidase N-terminal" evidence="8">
    <location>
        <begin position="21"/>
        <end position="113"/>
    </location>
</feature>
<proteinExistence type="inferred from homology"/>
<keyword evidence="5" id="KW-0560">Oxidoreductase</keyword>
<dbReference type="InterPro" id="IPR009075">
    <property type="entry name" value="AcylCo_DH/oxidase_C"/>
</dbReference>
<comment type="caution">
    <text evidence="9">The sequence shown here is derived from an EMBL/GenBank/DDBJ whole genome shotgun (WGS) entry which is preliminary data.</text>
</comment>
<dbReference type="InterPro" id="IPR046373">
    <property type="entry name" value="Acyl-CoA_Oxase/DH_mid-dom_sf"/>
</dbReference>
<dbReference type="Pfam" id="PF00441">
    <property type="entry name" value="Acyl-CoA_dh_1"/>
    <property type="match status" value="1"/>
</dbReference>
<evidence type="ECO:0000256" key="1">
    <source>
        <dbReference type="ARBA" id="ARBA00001974"/>
    </source>
</evidence>
<keyword evidence="10" id="KW-1185">Reference proteome</keyword>
<dbReference type="InterPro" id="IPR006091">
    <property type="entry name" value="Acyl-CoA_Oxase/DH_mid-dom"/>
</dbReference>
<dbReference type="PANTHER" id="PTHR43884">
    <property type="entry name" value="ACYL-COA DEHYDROGENASE"/>
    <property type="match status" value="1"/>
</dbReference>
<keyword evidence="3 5" id="KW-0285">Flavoprotein</keyword>
<comment type="similarity">
    <text evidence="2 5">Belongs to the acyl-CoA dehydrogenase family.</text>
</comment>
<feature type="domain" description="Acyl-CoA dehydrogenase/oxidase C-terminal" evidence="6">
    <location>
        <begin position="236"/>
        <end position="368"/>
    </location>
</feature>
<evidence type="ECO:0000259" key="7">
    <source>
        <dbReference type="Pfam" id="PF02770"/>
    </source>
</evidence>
<dbReference type="Gene3D" id="1.20.140.10">
    <property type="entry name" value="Butyryl-CoA Dehydrogenase, subunit A, domain 3"/>
    <property type="match status" value="1"/>
</dbReference>
<evidence type="ECO:0000256" key="5">
    <source>
        <dbReference type="RuleBase" id="RU362125"/>
    </source>
</evidence>
<evidence type="ECO:0000256" key="2">
    <source>
        <dbReference type="ARBA" id="ARBA00009347"/>
    </source>
</evidence>
<protein>
    <submittedName>
        <fullName evidence="9">Acyl-CoA dehydrogenase</fullName>
    </submittedName>
</protein>
<organism evidence="9 10">
    <name type="scientific">Streptomyces glaucus</name>
    <dbReference type="NCBI Taxonomy" id="284029"/>
    <lineage>
        <taxon>Bacteria</taxon>
        <taxon>Bacillati</taxon>
        <taxon>Actinomycetota</taxon>
        <taxon>Actinomycetes</taxon>
        <taxon>Kitasatosporales</taxon>
        <taxon>Streptomycetaceae</taxon>
        <taxon>Streptomyces</taxon>
    </lineage>
</organism>
<sequence>MTSPTAPPSGQLDPRLEHLLHRDAAEADRTGRITDDVLHALRSCGILGTAVPRAYGGAGKDATEINALVEQVARADPSVAIILFQHFAVSARIQEWADEEQKARCLPRLASGEWLAASAWSESGAGADKRNLSTTAERTPHGWVLNGAKAFTTGAGLAQLYLVLAQTSAPEHDTSLYGSSGQTFFLVEADTPGLTAETGMDLVGMRASATGFVELRDCHVPAGAAIEPLGQAARIIAAVRHSGATLGAVSLGIAHTAYHLALSHARKRGLSEAQAVRHKLADIAALLEATRALVERAGRRTSDDPGTTTLLSKLHATSTAEHICQEVKRLLGSSGFLSDHPINRLARDAHAVGLMGPTNHLTRELVSAQWTA</sequence>
<keyword evidence="4 5" id="KW-0274">FAD</keyword>